<dbReference type="Gene3D" id="3.40.30.10">
    <property type="entry name" value="Glutaredoxin"/>
    <property type="match status" value="1"/>
</dbReference>
<dbReference type="SUPFAM" id="SSF52833">
    <property type="entry name" value="Thioredoxin-like"/>
    <property type="match status" value="1"/>
</dbReference>
<protein>
    <submittedName>
        <fullName evidence="1">Thioredoxin</fullName>
    </submittedName>
</protein>
<reference evidence="1 2" key="1">
    <citation type="submission" date="2018-05" db="EMBL/GenBank/DDBJ databases">
        <title>Complete genome sequences of Streptococcus sobrinus.</title>
        <authorList>
            <person name="Sales M."/>
            <person name="Jensen P.A."/>
        </authorList>
    </citation>
    <scope>NUCLEOTIDE SEQUENCE [LARGE SCALE GENOMIC DNA]</scope>
    <source>
        <strain evidence="1 2">SL1</strain>
    </source>
</reference>
<dbReference type="InterPro" id="IPR036249">
    <property type="entry name" value="Thioredoxin-like_sf"/>
</dbReference>
<dbReference type="Proteomes" id="UP000245369">
    <property type="component" value="Chromosome"/>
</dbReference>
<sequence>MNSSKKIWLVFLALVIVILGGVKLGMTYFVKDYDSHLSAAVYKKTVIDQNVNLVFYKSGCPYCKAGKQAVIKAAEKNQYPTYYIDVTSKEGKRLVDHYGIKHAATIIKIRKGTTRTYTYAKKTKTGKKVADKEAIKEALE</sequence>
<dbReference type="GeneID" id="93924652"/>
<evidence type="ECO:0000313" key="1">
    <source>
        <dbReference type="EMBL" id="AWN21462.1"/>
    </source>
</evidence>
<dbReference type="EMBL" id="CP029490">
    <property type="protein sequence ID" value="AWN21462.1"/>
    <property type="molecule type" value="Genomic_DNA"/>
</dbReference>
<keyword evidence="2" id="KW-1185">Reference proteome</keyword>
<organism evidence="1 2">
    <name type="scientific">Streptococcus sobrinus</name>
    <dbReference type="NCBI Taxonomy" id="1310"/>
    <lineage>
        <taxon>Bacteria</taxon>
        <taxon>Bacillati</taxon>
        <taxon>Bacillota</taxon>
        <taxon>Bacilli</taxon>
        <taxon>Lactobacillales</taxon>
        <taxon>Streptococcaceae</taxon>
        <taxon>Streptococcus</taxon>
    </lineage>
</organism>
<evidence type="ECO:0000313" key="2">
    <source>
        <dbReference type="Proteomes" id="UP000245369"/>
    </source>
</evidence>
<accession>A0ABN5LQ01</accession>
<proteinExistence type="predicted"/>
<gene>
    <name evidence="1" type="ORF">DK182_09060</name>
</gene>
<dbReference type="RefSeq" id="WP_002960264.1">
    <property type="nucleotide sequence ID" value="NZ_CP029490.1"/>
</dbReference>
<name>A0ABN5LQ01_9STRE</name>